<accession>A0A9N9WYW6</accession>
<name>A0A9N9WYW6_9DIPT</name>
<reference evidence="1" key="1">
    <citation type="submission" date="2022-01" db="EMBL/GenBank/DDBJ databases">
        <authorList>
            <person name="King R."/>
        </authorList>
    </citation>
    <scope>NUCLEOTIDE SEQUENCE</scope>
</reference>
<gene>
    <name evidence="1" type="ORF">CHIRRI_LOCUS13943</name>
</gene>
<sequence>MEVKLAFLRQWDELFAAVGKLKIEELKNHAAMMLIERIDDDNALNILKMSNKYEHAELRLSAFNKFKACHPKIEFKDEWAEDVDMLIKILDAFNMKEEAIRKAEEEFKKLVTTF</sequence>
<dbReference type="InterPro" id="IPR011333">
    <property type="entry name" value="SKP1/BTB/POZ_sf"/>
</dbReference>
<organism evidence="1 2">
    <name type="scientific">Chironomus riparius</name>
    <dbReference type="NCBI Taxonomy" id="315576"/>
    <lineage>
        <taxon>Eukaryota</taxon>
        <taxon>Metazoa</taxon>
        <taxon>Ecdysozoa</taxon>
        <taxon>Arthropoda</taxon>
        <taxon>Hexapoda</taxon>
        <taxon>Insecta</taxon>
        <taxon>Pterygota</taxon>
        <taxon>Neoptera</taxon>
        <taxon>Endopterygota</taxon>
        <taxon>Diptera</taxon>
        <taxon>Nematocera</taxon>
        <taxon>Chironomoidea</taxon>
        <taxon>Chironomidae</taxon>
        <taxon>Chironominae</taxon>
        <taxon>Chironomus</taxon>
    </lineage>
</organism>
<dbReference type="Proteomes" id="UP001153620">
    <property type="component" value="Chromosome 4"/>
</dbReference>
<evidence type="ECO:0000313" key="2">
    <source>
        <dbReference type="Proteomes" id="UP001153620"/>
    </source>
</evidence>
<keyword evidence="2" id="KW-1185">Reference proteome</keyword>
<evidence type="ECO:0000313" key="1">
    <source>
        <dbReference type="EMBL" id="CAG9811134.1"/>
    </source>
</evidence>
<dbReference type="EMBL" id="OU895880">
    <property type="protein sequence ID" value="CAG9811134.1"/>
    <property type="molecule type" value="Genomic_DNA"/>
</dbReference>
<dbReference type="OrthoDB" id="684045at2759"/>
<reference evidence="1" key="2">
    <citation type="submission" date="2022-10" db="EMBL/GenBank/DDBJ databases">
        <authorList>
            <consortium name="ENA_rothamsted_submissions"/>
            <consortium name="culmorum"/>
            <person name="King R."/>
        </authorList>
    </citation>
    <scope>NUCLEOTIDE SEQUENCE</scope>
</reference>
<dbReference type="Gene3D" id="3.30.710.10">
    <property type="entry name" value="Potassium Channel Kv1.1, Chain A"/>
    <property type="match status" value="1"/>
</dbReference>
<protein>
    <submittedName>
        <fullName evidence="1">Uncharacterized protein</fullName>
    </submittedName>
</protein>
<dbReference type="AlphaFoldDB" id="A0A9N9WYW6"/>
<proteinExistence type="predicted"/>